<proteinExistence type="predicted"/>
<evidence type="ECO:0000256" key="4">
    <source>
        <dbReference type="PROSITE-ProRule" id="PRU00335"/>
    </source>
</evidence>
<protein>
    <submittedName>
        <fullName evidence="6">TetR/AcrR family transcriptional regulator</fullName>
    </submittedName>
</protein>
<comment type="caution">
    <text evidence="6">The sequence shown here is derived from an EMBL/GenBank/DDBJ whole genome shotgun (WGS) entry which is preliminary data.</text>
</comment>
<feature type="domain" description="HTH tetR-type" evidence="5">
    <location>
        <begin position="14"/>
        <end position="74"/>
    </location>
</feature>
<dbReference type="SUPFAM" id="SSF46689">
    <property type="entry name" value="Homeodomain-like"/>
    <property type="match status" value="1"/>
</dbReference>
<keyword evidence="2 4" id="KW-0238">DNA-binding</keyword>
<dbReference type="PRINTS" id="PR00455">
    <property type="entry name" value="HTHTETR"/>
</dbReference>
<dbReference type="PANTHER" id="PTHR30055:SF234">
    <property type="entry name" value="HTH-TYPE TRANSCRIPTIONAL REGULATOR BETI"/>
    <property type="match status" value="1"/>
</dbReference>
<dbReference type="InterPro" id="IPR009057">
    <property type="entry name" value="Homeodomain-like_sf"/>
</dbReference>
<name>A0ABV9RL94_9PSEU</name>
<reference evidence="7" key="1">
    <citation type="journal article" date="2019" name="Int. J. Syst. Evol. Microbiol.">
        <title>The Global Catalogue of Microorganisms (GCM) 10K type strain sequencing project: providing services to taxonomists for standard genome sequencing and annotation.</title>
        <authorList>
            <consortium name="The Broad Institute Genomics Platform"/>
            <consortium name="The Broad Institute Genome Sequencing Center for Infectious Disease"/>
            <person name="Wu L."/>
            <person name="Ma J."/>
        </authorList>
    </citation>
    <scope>NUCLEOTIDE SEQUENCE [LARGE SCALE GENOMIC DNA]</scope>
    <source>
        <strain evidence="7">CCUG 50347</strain>
    </source>
</reference>
<keyword evidence="1" id="KW-0805">Transcription regulation</keyword>
<evidence type="ECO:0000259" key="5">
    <source>
        <dbReference type="PROSITE" id="PS50977"/>
    </source>
</evidence>
<evidence type="ECO:0000256" key="1">
    <source>
        <dbReference type="ARBA" id="ARBA00023015"/>
    </source>
</evidence>
<dbReference type="Proteomes" id="UP001595909">
    <property type="component" value="Unassembled WGS sequence"/>
</dbReference>
<keyword evidence="7" id="KW-1185">Reference proteome</keyword>
<dbReference type="PROSITE" id="PS50977">
    <property type="entry name" value="HTH_TETR_2"/>
    <property type="match status" value="1"/>
</dbReference>
<gene>
    <name evidence="6" type="ORF">ACFPEL_17130</name>
</gene>
<dbReference type="Pfam" id="PF00440">
    <property type="entry name" value="TetR_N"/>
    <property type="match status" value="1"/>
</dbReference>
<dbReference type="EMBL" id="JBHSIM010000038">
    <property type="protein sequence ID" value="MFC4834142.1"/>
    <property type="molecule type" value="Genomic_DNA"/>
</dbReference>
<dbReference type="RefSeq" id="WP_274190570.1">
    <property type="nucleotide sequence ID" value="NZ_BAABHN010000038.1"/>
</dbReference>
<dbReference type="Gene3D" id="1.10.357.10">
    <property type="entry name" value="Tetracycline Repressor, domain 2"/>
    <property type="match status" value="1"/>
</dbReference>
<accession>A0ABV9RL94</accession>
<dbReference type="PANTHER" id="PTHR30055">
    <property type="entry name" value="HTH-TYPE TRANSCRIPTIONAL REGULATOR RUTR"/>
    <property type="match status" value="1"/>
</dbReference>
<evidence type="ECO:0000313" key="6">
    <source>
        <dbReference type="EMBL" id="MFC4834142.1"/>
    </source>
</evidence>
<evidence type="ECO:0000256" key="2">
    <source>
        <dbReference type="ARBA" id="ARBA00023125"/>
    </source>
</evidence>
<evidence type="ECO:0000256" key="3">
    <source>
        <dbReference type="ARBA" id="ARBA00023163"/>
    </source>
</evidence>
<evidence type="ECO:0000313" key="7">
    <source>
        <dbReference type="Proteomes" id="UP001595909"/>
    </source>
</evidence>
<dbReference type="InterPro" id="IPR001647">
    <property type="entry name" value="HTH_TetR"/>
</dbReference>
<dbReference type="InterPro" id="IPR050109">
    <property type="entry name" value="HTH-type_TetR-like_transc_reg"/>
</dbReference>
<organism evidence="6 7">
    <name type="scientific">Actinomycetospora chibensis</name>
    <dbReference type="NCBI Taxonomy" id="663606"/>
    <lineage>
        <taxon>Bacteria</taxon>
        <taxon>Bacillati</taxon>
        <taxon>Actinomycetota</taxon>
        <taxon>Actinomycetes</taxon>
        <taxon>Pseudonocardiales</taxon>
        <taxon>Pseudonocardiaceae</taxon>
        <taxon>Actinomycetospora</taxon>
    </lineage>
</organism>
<keyword evidence="3" id="KW-0804">Transcription</keyword>
<feature type="DNA-binding region" description="H-T-H motif" evidence="4">
    <location>
        <begin position="37"/>
        <end position="56"/>
    </location>
</feature>
<sequence>METAEMPRRTRKRHERHDRVFEAAVALIVEKGFDDTSMNDVAARAGLSRTTVFNHFPRKMAFLDEWALRRRERAASSFAHEPGALLPLREVLGRYLAALADLNVETRRETVALMPPRLRHTDWLVTHPLVRDLAEFVTESGVALRPHAGPDQIGRMLALGYFSAVIRWIDVEPAPFDLATELSDLLETVLTGALAE</sequence>